<dbReference type="Gene3D" id="3.90.550.10">
    <property type="entry name" value="Spore Coat Polysaccharide Biosynthesis Protein SpsA, Chain A"/>
    <property type="match status" value="1"/>
</dbReference>
<proteinExistence type="predicted"/>
<dbReference type="SUPFAM" id="SSF53448">
    <property type="entry name" value="Nucleotide-diphospho-sugar transferases"/>
    <property type="match status" value="1"/>
</dbReference>
<evidence type="ECO:0000313" key="5">
    <source>
        <dbReference type="EMBL" id="XBX82587.1"/>
    </source>
</evidence>
<evidence type="ECO:0000256" key="2">
    <source>
        <dbReference type="ARBA" id="ARBA00022695"/>
    </source>
</evidence>
<accession>A0AAU7W7Y1</accession>
<dbReference type="PANTHER" id="PTHR40392">
    <property type="entry name" value="2-PHOSPHO-L-LACTATE GUANYLYLTRANSFERASE"/>
    <property type="match status" value="1"/>
</dbReference>
<dbReference type="GO" id="GO:0043814">
    <property type="term" value="F:phospholactate guanylyltransferase activity"/>
    <property type="evidence" value="ECO:0007669"/>
    <property type="project" value="UniProtKB-EC"/>
</dbReference>
<dbReference type="RefSeq" id="WP_350348603.1">
    <property type="nucleotide sequence ID" value="NZ_CP158374.1"/>
</dbReference>
<keyword evidence="4" id="KW-0342">GTP-binding</keyword>
<protein>
    <submittedName>
        <fullName evidence="5">2-phospho-L-lactate guanylyltransferase</fullName>
        <ecNumber evidence="5">2.7.7.68</ecNumber>
    </submittedName>
</protein>
<dbReference type="EC" id="2.7.7.68" evidence="5"/>
<evidence type="ECO:0000256" key="3">
    <source>
        <dbReference type="ARBA" id="ARBA00022741"/>
    </source>
</evidence>
<dbReference type="EMBL" id="CP158374">
    <property type="protein sequence ID" value="XBX82587.1"/>
    <property type="molecule type" value="Genomic_DNA"/>
</dbReference>
<dbReference type="PANTHER" id="PTHR40392:SF1">
    <property type="entry name" value="2-PHOSPHO-L-LACTATE GUANYLYLTRANSFERASE"/>
    <property type="match status" value="1"/>
</dbReference>
<keyword evidence="3" id="KW-0547">Nucleotide-binding</keyword>
<keyword evidence="2 5" id="KW-0548">Nucleotidyltransferase</keyword>
<keyword evidence="1 5" id="KW-0808">Transferase</keyword>
<dbReference type="Pfam" id="PF01983">
    <property type="entry name" value="CofC"/>
    <property type="match status" value="1"/>
</dbReference>
<dbReference type="InterPro" id="IPR029044">
    <property type="entry name" value="Nucleotide-diphossugar_trans"/>
</dbReference>
<name>A0AAU7W7Y1_9MICO</name>
<sequence length="226" mass="22945">MTAATDRAAWTVVVPVKAPGRAKTRLAPHVPPAAREALAEAFAADAIDAALAADRVERVVVVGSGDAGDAGRAGPELDGPDRRARLEFVREGEPRGLTAAIALGIEHARATGAGDLAVLLGDVPSLRPGDLDDALDRAARHPLAFVPDADGTGTTLATALAGTAFAPRFGPDSAAEHERAGFVRLEASARLRRDVDTLAALEEAIGLGTGTHTAHVVAALADGTIG</sequence>
<dbReference type="GO" id="GO:0005525">
    <property type="term" value="F:GTP binding"/>
    <property type="evidence" value="ECO:0007669"/>
    <property type="project" value="UniProtKB-KW"/>
</dbReference>
<reference evidence="5" key="1">
    <citation type="submission" date="2024-05" db="EMBL/GenBank/DDBJ databases">
        <authorList>
            <person name="Yu L."/>
        </authorList>
    </citation>
    <scope>NUCLEOTIDE SEQUENCE</scope>
    <source>
        <strain evidence="5">G08B096</strain>
    </source>
</reference>
<evidence type="ECO:0000256" key="1">
    <source>
        <dbReference type="ARBA" id="ARBA00022679"/>
    </source>
</evidence>
<organism evidence="5">
    <name type="scientific">Agromyces sp. G08B096</name>
    <dbReference type="NCBI Taxonomy" id="3156399"/>
    <lineage>
        <taxon>Bacteria</taxon>
        <taxon>Bacillati</taxon>
        <taxon>Actinomycetota</taxon>
        <taxon>Actinomycetes</taxon>
        <taxon>Micrococcales</taxon>
        <taxon>Microbacteriaceae</taxon>
        <taxon>Agromyces</taxon>
    </lineage>
</organism>
<dbReference type="InterPro" id="IPR002835">
    <property type="entry name" value="CofC"/>
</dbReference>
<gene>
    <name evidence="5" type="primary">cofC</name>
    <name evidence="5" type="ORF">ABIQ69_01355</name>
</gene>
<dbReference type="AlphaFoldDB" id="A0AAU7W7Y1"/>
<dbReference type="NCBIfam" id="TIGR03552">
    <property type="entry name" value="F420_cofC"/>
    <property type="match status" value="1"/>
</dbReference>
<evidence type="ECO:0000256" key="4">
    <source>
        <dbReference type="ARBA" id="ARBA00023134"/>
    </source>
</evidence>